<keyword evidence="1" id="KW-1133">Transmembrane helix</keyword>
<dbReference type="AlphaFoldDB" id="A0A9E4KCI2"/>
<protein>
    <submittedName>
        <fullName evidence="2">Uncharacterized protein</fullName>
    </submittedName>
</protein>
<accession>A0A9E4KCI2</accession>
<organism evidence="2 3">
    <name type="scientific">Candidatus Thiodiazotropha taylori</name>
    <dbReference type="NCBI Taxonomy" id="2792791"/>
    <lineage>
        <taxon>Bacteria</taxon>
        <taxon>Pseudomonadati</taxon>
        <taxon>Pseudomonadota</taxon>
        <taxon>Gammaproteobacteria</taxon>
        <taxon>Chromatiales</taxon>
        <taxon>Sedimenticolaceae</taxon>
        <taxon>Candidatus Thiodiazotropha</taxon>
    </lineage>
</organism>
<name>A0A9E4KCI2_9GAMM</name>
<dbReference type="Proteomes" id="UP000886667">
    <property type="component" value="Unassembled WGS sequence"/>
</dbReference>
<reference evidence="2" key="1">
    <citation type="journal article" date="2021" name="Proc. Natl. Acad. Sci. U.S.A.">
        <title>Global biogeography of chemosynthetic symbionts reveals both localized and globally distributed symbiont groups. .</title>
        <authorList>
            <person name="Osvatic J.T."/>
            <person name="Wilkins L.G.E."/>
            <person name="Leibrecht L."/>
            <person name="Leray M."/>
            <person name="Zauner S."/>
            <person name="Polzin J."/>
            <person name="Camacho Y."/>
            <person name="Gros O."/>
            <person name="van Gils J.A."/>
            <person name="Eisen J.A."/>
            <person name="Petersen J.M."/>
            <person name="Yuen B."/>
        </authorList>
    </citation>
    <scope>NUCLEOTIDE SEQUENCE</scope>
    <source>
        <strain evidence="2">MAGclacostrist064TRANS</strain>
    </source>
</reference>
<proteinExistence type="predicted"/>
<gene>
    <name evidence="2" type="ORF">JAZ07_08620</name>
</gene>
<evidence type="ECO:0000313" key="2">
    <source>
        <dbReference type="EMBL" id="MCG7946391.1"/>
    </source>
</evidence>
<feature type="transmembrane region" description="Helical" evidence="1">
    <location>
        <begin position="7"/>
        <end position="28"/>
    </location>
</feature>
<keyword evidence="1" id="KW-0812">Transmembrane</keyword>
<dbReference type="EMBL" id="JAEPCM010000284">
    <property type="protein sequence ID" value="MCG7946391.1"/>
    <property type="molecule type" value="Genomic_DNA"/>
</dbReference>
<evidence type="ECO:0000256" key="1">
    <source>
        <dbReference type="SAM" id="Phobius"/>
    </source>
</evidence>
<sequence>MKIGQSIIKGAIIVVVTLVLVKGFFIYMDSEFDDDCAILNKISKNPVLSDAVFREISFYYREPKLLSNIGRSTGVVYIEEMDKEIEINWDQLGIPKRHAAIEIKGKGVNYSYIDPENVEEIRIGFGYRSHLVYAVNTDKKVGNLQYDLYVECSDK</sequence>
<keyword evidence="1" id="KW-0472">Membrane</keyword>
<evidence type="ECO:0000313" key="3">
    <source>
        <dbReference type="Proteomes" id="UP000886667"/>
    </source>
</evidence>
<comment type="caution">
    <text evidence="2">The sequence shown here is derived from an EMBL/GenBank/DDBJ whole genome shotgun (WGS) entry which is preliminary data.</text>
</comment>